<organism evidence="1 2">
    <name type="scientific">Cuscuta australis</name>
    <dbReference type="NCBI Taxonomy" id="267555"/>
    <lineage>
        <taxon>Eukaryota</taxon>
        <taxon>Viridiplantae</taxon>
        <taxon>Streptophyta</taxon>
        <taxon>Embryophyta</taxon>
        <taxon>Tracheophyta</taxon>
        <taxon>Spermatophyta</taxon>
        <taxon>Magnoliopsida</taxon>
        <taxon>eudicotyledons</taxon>
        <taxon>Gunneridae</taxon>
        <taxon>Pentapetalae</taxon>
        <taxon>asterids</taxon>
        <taxon>lamiids</taxon>
        <taxon>Solanales</taxon>
        <taxon>Convolvulaceae</taxon>
        <taxon>Cuscuteae</taxon>
        <taxon>Cuscuta</taxon>
        <taxon>Cuscuta subgen. Grammica</taxon>
        <taxon>Cuscuta sect. Cleistogrammica</taxon>
    </lineage>
</organism>
<sequence>MKEKELKCVICFLEGHSSKQCKYFQQSDLSVGFYNLNSGISEPYMSHNSNIQNQCCEYLLPRQNVPNFNESNLKEYFCAYSNYHNQRMEYDSSQHMHGFYESNSTSASNSYQGICVNDFSQQ</sequence>
<gene>
    <name evidence="1" type="ORF">DM860_014034</name>
</gene>
<evidence type="ECO:0000313" key="1">
    <source>
        <dbReference type="EMBL" id="RAL47140.1"/>
    </source>
</evidence>
<comment type="caution">
    <text evidence="1">The sequence shown here is derived from an EMBL/GenBank/DDBJ whole genome shotgun (WGS) entry which is preliminary data.</text>
</comment>
<protein>
    <submittedName>
        <fullName evidence="1">Uncharacterized protein</fullName>
    </submittedName>
</protein>
<proteinExistence type="predicted"/>
<dbReference type="Proteomes" id="UP000249390">
    <property type="component" value="Unassembled WGS sequence"/>
</dbReference>
<evidence type="ECO:0000313" key="2">
    <source>
        <dbReference type="Proteomes" id="UP000249390"/>
    </source>
</evidence>
<accession>A0A328DPG7</accession>
<dbReference type="AlphaFoldDB" id="A0A328DPG7"/>
<name>A0A328DPG7_9ASTE</name>
<reference evidence="1 2" key="1">
    <citation type="submission" date="2018-06" db="EMBL/GenBank/DDBJ databases">
        <title>The Genome of Cuscuta australis (Dodder) Provides Insight into the Evolution of Plant Parasitism.</title>
        <authorList>
            <person name="Liu H."/>
        </authorList>
    </citation>
    <scope>NUCLEOTIDE SEQUENCE [LARGE SCALE GENOMIC DNA]</scope>
    <source>
        <strain evidence="2">cv. Yunnan</strain>
        <tissue evidence="1">Vines</tissue>
    </source>
</reference>
<keyword evidence="2" id="KW-1185">Reference proteome</keyword>
<dbReference type="EMBL" id="NQVE01000117">
    <property type="protein sequence ID" value="RAL47140.1"/>
    <property type="molecule type" value="Genomic_DNA"/>
</dbReference>